<reference evidence="3 4" key="1">
    <citation type="journal article" date="2014" name="PLoS ONE">
        <title>De novo Genome Assembly of the Fungal Plant Pathogen Pyrenophora semeniperda.</title>
        <authorList>
            <person name="Soliai M.M."/>
            <person name="Meyer S.E."/>
            <person name="Udall J.A."/>
            <person name="Elzinga D.E."/>
            <person name="Hermansen R.A."/>
            <person name="Bodily P.M."/>
            <person name="Hart A.A."/>
            <person name="Coleman C.E."/>
        </authorList>
    </citation>
    <scope>NUCLEOTIDE SEQUENCE [LARGE SCALE GENOMIC DNA]</scope>
    <source>
        <strain evidence="3 4">CCB06</strain>
        <tissue evidence="3">Mycelium</tissue>
    </source>
</reference>
<accession>A0A3M7M782</accession>
<dbReference type="EMBL" id="KE747824">
    <property type="protein sequence ID" value="RMZ70361.1"/>
    <property type="molecule type" value="Genomic_DNA"/>
</dbReference>
<keyword evidence="4" id="KW-1185">Reference proteome</keyword>
<feature type="compositionally biased region" description="Acidic residues" evidence="1">
    <location>
        <begin position="155"/>
        <end position="165"/>
    </location>
</feature>
<name>A0A3M7M782_9PLEO</name>
<protein>
    <submittedName>
        <fullName evidence="3">PQ loop repeat</fullName>
    </submittedName>
</protein>
<evidence type="ECO:0000256" key="2">
    <source>
        <dbReference type="SAM" id="SignalP"/>
    </source>
</evidence>
<evidence type="ECO:0000313" key="4">
    <source>
        <dbReference type="Proteomes" id="UP000265663"/>
    </source>
</evidence>
<feature type="signal peptide" evidence="2">
    <location>
        <begin position="1"/>
        <end position="21"/>
    </location>
</feature>
<proteinExistence type="predicted"/>
<evidence type="ECO:0000313" key="3">
    <source>
        <dbReference type="EMBL" id="RMZ70361.1"/>
    </source>
</evidence>
<gene>
    <name evidence="3" type="ORF">GMOD_00000444</name>
</gene>
<feature type="region of interest" description="Disordered" evidence="1">
    <location>
        <begin position="115"/>
        <end position="233"/>
    </location>
</feature>
<dbReference type="OrthoDB" id="5427833at2759"/>
<dbReference type="Proteomes" id="UP000265663">
    <property type="component" value="Unassembled WGS sequence"/>
</dbReference>
<feature type="compositionally biased region" description="Low complexity" evidence="1">
    <location>
        <begin position="115"/>
        <end position="154"/>
    </location>
</feature>
<sequence length="260" mass="25687">MLPTSLRAAVLALTLACSTRAATVSLASFIPRIDNLPTACNAVYRTELAGCTADDFKPGATCTNACVQGLSQIAASVISKCANVDAGELSIIGVFQSGLGIQSLCPGVTVTTISSSGAKTSTKSSNLATSTRASLRTTLTSSATKATSTASGSTDDGDGDGDGDVESTSSAPASTRTGGLVLDPNTTSGVTLPPTSTVQAVSSSSNSQPTDPPNAQLSNSDSGGGSPFDVQATGSSCQRETFGTAAAALLATTLLFVICA</sequence>
<organism evidence="3 4">
    <name type="scientific">Pyrenophora seminiperda CCB06</name>
    <dbReference type="NCBI Taxonomy" id="1302712"/>
    <lineage>
        <taxon>Eukaryota</taxon>
        <taxon>Fungi</taxon>
        <taxon>Dikarya</taxon>
        <taxon>Ascomycota</taxon>
        <taxon>Pezizomycotina</taxon>
        <taxon>Dothideomycetes</taxon>
        <taxon>Pleosporomycetidae</taxon>
        <taxon>Pleosporales</taxon>
        <taxon>Pleosporineae</taxon>
        <taxon>Pleosporaceae</taxon>
        <taxon>Pyrenophora</taxon>
    </lineage>
</organism>
<keyword evidence="2" id="KW-0732">Signal</keyword>
<dbReference type="AlphaFoldDB" id="A0A3M7M782"/>
<feature type="compositionally biased region" description="Low complexity" evidence="1">
    <location>
        <begin position="193"/>
        <end position="209"/>
    </location>
</feature>
<evidence type="ECO:0000256" key="1">
    <source>
        <dbReference type="SAM" id="MobiDB-lite"/>
    </source>
</evidence>
<feature type="chain" id="PRO_5018069753" evidence="2">
    <location>
        <begin position="22"/>
        <end position="260"/>
    </location>
</feature>